<feature type="region of interest" description="Disordered" evidence="1">
    <location>
        <begin position="226"/>
        <end position="253"/>
    </location>
</feature>
<organism evidence="2 3">
    <name type="scientific">Dorcoceras hygrometricum</name>
    <dbReference type="NCBI Taxonomy" id="472368"/>
    <lineage>
        <taxon>Eukaryota</taxon>
        <taxon>Viridiplantae</taxon>
        <taxon>Streptophyta</taxon>
        <taxon>Embryophyta</taxon>
        <taxon>Tracheophyta</taxon>
        <taxon>Spermatophyta</taxon>
        <taxon>Magnoliopsida</taxon>
        <taxon>eudicotyledons</taxon>
        <taxon>Gunneridae</taxon>
        <taxon>Pentapetalae</taxon>
        <taxon>asterids</taxon>
        <taxon>lamiids</taxon>
        <taxon>Lamiales</taxon>
        <taxon>Gesneriaceae</taxon>
        <taxon>Didymocarpoideae</taxon>
        <taxon>Trichosporeae</taxon>
        <taxon>Loxocarpinae</taxon>
        <taxon>Dorcoceras</taxon>
    </lineage>
</organism>
<feature type="compositionally biased region" description="Basic and acidic residues" evidence="1">
    <location>
        <begin position="232"/>
        <end position="245"/>
    </location>
</feature>
<dbReference type="Proteomes" id="UP000250235">
    <property type="component" value="Unassembled WGS sequence"/>
</dbReference>
<feature type="compositionally biased region" description="Polar residues" evidence="1">
    <location>
        <begin position="295"/>
        <end position="304"/>
    </location>
</feature>
<name>A0A2Z7BJF3_9LAMI</name>
<feature type="compositionally biased region" description="Low complexity" evidence="1">
    <location>
        <begin position="422"/>
        <end position="436"/>
    </location>
</feature>
<sequence>MATSLSVNGLQVDFTSVLNMEHAGMVKMFNSLVETRLKGFLEVKCSMFEVSVIEFFANQKVITGTIVSFITNRKMVVTKDVFAEGTKQEEEMKVEYRLLHDIVAKALCSKAGSFDVVTSEKFDLMVAISVDLKMSFILERLVKADLGESVKLHPLKVLNNKSVLTYMKKNHTVVPAGESTKASGDTASGAEGLTKEKVVEKAVEKAMEKRKKEKVVVVVKKPPVVGNQAAPEKSKSRTSSDKDSRPLSQLGAAKQAGVGAKCKLIILSSDLESTMSLPMVQITKKQRTRLMKTMKQTADNQAESNPVPIPEIPAEAEDTSTAAAPEANPEEKVEEIDRTVETIEETKAVNSQEHQAQEEEHQAQTTGREAQEEEHAAKLSPMFQYFVEDAEDSLEHLAHEQHAQEEPAHEAEQADERHAQASSSHSSPSSSSSFYVHSSTLVRNNEDHQGPSPSGLQIVRGAFYQRMDEVVSNVRSSQTTFETSLVHQFTEHQLQIASDLDFVKMQLAELVNHLKEVSDAKKG</sequence>
<feature type="region of interest" description="Disordered" evidence="1">
    <location>
        <begin position="348"/>
        <end position="376"/>
    </location>
</feature>
<protein>
    <submittedName>
        <fullName evidence="2">Uncharacterized protein</fullName>
    </submittedName>
</protein>
<accession>A0A2Z7BJF3</accession>
<keyword evidence="3" id="KW-1185">Reference proteome</keyword>
<gene>
    <name evidence="2" type="ORF">F511_34719</name>
</gene>
<feature type="region of interest" description="Disordered" evidence="1">
    <location>
        <begin position="400"/>
        <end position="436"/>
    </location>
</feature>
<feature type="compositionally biased region" description="Basic and acidic residues" evidence="1">
    <location>
        <begin position="400"/>
        <end position="419"/>
    </location>
</feature>
<proteinExistence type="predicted"/>
<dbReference type="EMBL" id="KV005067">
    <property type="protein sequence ID" value="KZV34410.1"/>
    <property type="molecule type" value="Genomic_DNA"/>
</dbReference>
<evidence type="ECO:0000313" key="3">
    <source>
        <dbReference type="Proteomes" id="UP000250235"/>
    </source>
</evidence>
<feature type="region of interest" description="Disordered" evidence="1">
    <location>
        <begin position="295"/>
        <end position="335"/>
    </location>
</feature>
<evidence type="ECO:0000313" key="2">
    <source>
        <dbReference type="EMBL" id="KZV34410.1"/>
    </source>
</evidence>
<dbReference type="AlphaFoldDB" id="A0A2Z7BJF3"/>
<reference evidence="2 3" key="1">
    <citation type="journal article" date="2015" name="Proc. Natl. Acad. Sci. U.S.A.">
        <title>The resurrection genome of Boea hygrometrica: A blueprint for survival of dehydration.</title>
        <authorList>
            <person name="Xiao L."/>
            <person name="Yang G."/>
            <person name="Zhang L."/>
            <person name="Yang X."/>
            <person name="Zhao S."/>
            <person name="Ji Z."/>
            <person name="Zhou Q."/>
            <person name="Hu M."/>
            <person name="Wang Y."/>
            <person name="Chen M."/>
            <person name="Xu Y."/>
            <person name="Jin H."/>
            <person name="Xiao X."/>
            <person name="Hu G."/>
            <person name="Bao F."/>
            <person name="Hu Y."/>
            <person name="Wan P."/>
            <person name="Li L."/>
            <person name="Deng X."/>
            <person name="Kuang T."/>
            <person name="Xiang C."/>
            <person name="Zhu J.K."/>
            <person name="Oliver M.J."/>
            <person name="He Y."/>
        </authorList>
    </citation>
    <scope>NUCLEOTIDE SEQUENCE [LARGE SCALE GENOMIC DNA]</scope>
    <source>
        <strain evidence="3">cv. XS01</strain>
    </source>
</reference>
<evidence type="ECO:0000256" key="1">
    <source>
        <dbReference type="SAM" id="MobiDB-lite"/>
    </source>
</evidence>